<accession>A0A9D1CVR2</accession>
<dbReference type="GO" id="GO:0016651">
    <property type="term" value="F:oxidoreductase activity, acting on NAD(P)H"/>
    <property type="evidence" value="ECO:0007669"/>
    <property type="project" value="UniProtKB-ARBA"/>
</dbReference>
<evidence type="ECO:0000256" key="1">
    <source>
        <dbReference type="SAM" id="SignalP"/>
    </source>
</evidence>
<dbReference type="InterPro" id="IPR008254">
    <property type="entry name" value="Flavodoxin/NO_synth"/>
</dbReference>
<dbReference type="PANTHER" id="PTHR39201">
    <property type="entry name" value="EXPORTED PROTEIN-RELATED"/>
    <property type="match status" value="1"/>
</dbReference>
<feature type="signal peptide" evidence="1">
    <location>
        <begin position="1"/>
        <end position="24"/>
    </location>
</feature>
<organism evidence="3 4">
    <name type="scientific">Candidatus Pullichristensenella stercorigallinarum</name>
    <dbReference type="NCBI Taxonomy" id="2840909"/>
    <lineage>
        <taxon>Bacteria</taxon>
        <taxon>Bacillati</taxon>
        <taxon>Bacillota</taxon>
        <taxon>Clostridia</taxon>
        <taxon>Candidatus Pullichristensenella</taxon>
    </lineage>
</organism>
<comment type="caution">
    <text evidence="3">The sequence shown here is derived from an EMBL/GenBank/DDBJ whole genome shotgun (WGS) entry which is preliminary data.</text>
</comment>
<dbReference type="SUPFAM" id="SSF52218">
    <property type="entry name" value="Flavoproteins"/>
    <property type="match status" value="1"/>
</dbReference>
<evidence type="ECO:0000313" key="4">
    <source>
        <dbReference type="Proteomes" id="UP000824260"/>
    </source>
</evidence>
<reference evidence="3" key="2">
    <citation type="journal article" date="2021" name="PeerJ">
        <title>Extensive microbial diversity within the chicken gut microbiome revealed by metagenomics and culture.</title>
        <authorList>
            <person name="Gilroy R."/>
            <person name="Ravi A."/>
            <person name="Getino M."/>
            <person name="Pursley I."/>
            <person name="Horton D.L."/>
            <person name="Alikhan N.F."/>
            <person name="Baker D."/>
            <person name="Gharbi K."/>
            <person name="Hall N."/>
            <person name="Watson M."/>
            <person name="Adriaenssens E.M."/>
            <person name="Foster-Nyarko E."/>
            <person name="Jarju S."/>
            <person name="Secka A."/>
            <person name="Antonio M."/>
            <person name="Oren A."/>
            <person name="Chaudhuri R.R."/>
            <person name="La Ragione R."/>
            <person name="Hildebrand F."/>
            <person name="Pallen M.J."/>
        </authorList>
    </citation>
    <scope>NUCLEOTIDE SEQUENCE</scope>
    <source>
        <strain evidence="3">ChiSjej6B24-2974</strain>
    </source>
</reference>
<gene>
    <name evidence="3" type="ORF">IAA52_00095</name>
</gene>
<dbReference type="Proteomes" id="UP000824260">
    <property type="component" value="Unassembled WGS sequence"/>
</dbReference>
<dbReference type="Pfam" id="PF12682">
    <property type="entry name" value="Flavodoxin_4"/>
    <property type="match status" value="1"/>
</dbReference>
<reference evidence="3" key="1">
    <citation type="submission" date="2020-10" db="EMBL/GenBank/DDBJ databases">
        <authorList>
            <person name="Gilroy R."/>
        </authorList>
    </citation>
    <scope>NUCLEOTIDE SEQUENCE</scope>
    <source>
        <strain evidence="3">ChiSjej6B24-2974</strain>
    </source>
</reference>
<dbReference type="GO" id="GO:0010181">
    <property type="term" value="F:FMN binding"/>
    <property type="evidence" value="ECO:0007669"/>
    <property type="project" value="InterPro"/>
</dbReference>
<dbReference type="PANTHER" id="PTHR39201:SF1">
    <property type="entry name" value="FLAVODOXIN-LIKE DOMAIN-CONTAINING PROTEIN"/>
    <property type="match status" value="1"/>
</dbReference>
<protein>
    <recommendedName>
        <fullName evidence="2">Flavodoxin-like domain-containing protein</fullName>
    </recommendedName>
</protein>
<dbReference type="InterPro" id="IPR029039">
    <property type="entry name" value="Flavoprotein-like_sf"/>
</dbReference>
<keyword evidence="1" id="KW-0732">Signal</keyword>
<name>A0A9D1CVR2_9FIRM</name>
<dbReference type="AlphaFoldDB" id="A0A9D1CVR2"/>
<feature type="chain" id="PRO_5039481311" description="Flavodoxin-like domain-containing protein" evidence="1">
    <location>
        <begin position="25"/>
        <end position="199"/>
    </location>
</feature>
<evidence type="ECO:0000259" key="2">
    <source>
        <dbReference type="Pfam" id="PF12682"/>
    </source>
</evidence>
<feature type="domain" description="Flavodoxin-like" evidence="2">
    <location>
        <begin position="42"/>
        <end position="160"/>
    </location>
</feature>
<dbReference type="Gene3D" id="3.40.50.360">
    <property type="match status" value="1"/>
</dbReference>
<dbReference type="EMBL" id="DVFZ01000003">
    <property type="protein sequence ID" value="HIQ81484.1"/>
    <property type="molecule type" value="Genomic_DNA"/>
</dbReference>
<evidence type="ECO:0000313" key="3">
    <source>
        <dbReference type="EMBL" id="HIQ81484.1"/>
    </source>
</evidence>
<proteinExistence type="predicted"/>
<sequence length="199" mass="21690">MLKRVMSLLLAMATVLAPVACAQAASETDGAAVDALQEEAGKTLVAYFSWSGNTEEIAAHIAEQTGADLLEIQPETPYPTDYNECGDVALAERDNNERPAIANLPESLDEYETILIGYPIWWHTAPMIIGTFLESYDLSGKVIYPFTQSASMNQEQFDNSIDFVRQCAVGATVCDGLFARHTDTEAIDAYLADNGLIEE</sequence>